<sequence length="204" mass="22417">MSSLRSKMGYASPFDEAMSKPLIPTGNDDDGGLPPLSGSSSVSSNTSSSYSKKGLEMRTKHSSTSAKYKPPLPDSYETATTNLANNTTHTFTTNMELNQMDIDAALLQERNVESTNVARSMRQIHEINLDLASLVESQQETVDAVEEHAYNVHDNAQRGVSHLQKAKDMMKDGMRNEGFMRVFFVVMGVGGLMIAIVLLLEAFY</sequence>
<evidence type="ECO:0000256" key="2">
    <source>
        <dbReference type="SAM" id="Phobius"/>
    </source>
</evidence>
<organism evidence="4">
    <name type="scientific">Chaetoceros debilis</name>
    <dbReference type="NCBI Taxonomy" id="122233"/>
    <lineage>
        <taxon>Eukaryota</taxon>
        <taxon>Sar</taxon>
        <taxon>Stramenopiles</taxon>
        <taxon>Ochrophyta</taxon>
        <taxon>Bacillariophyta</taxon>
        <taxon>Coscinodiscophyceae</taxon>
        <taxon>Chaetocerotophycidae</taxon>
        <taxon>Chaetocerotales</taxon>
        <taxon>Chaetocerotaceae</taxon>
        <taxon>Chaetoceros</taxon>
    </lineage>
</organism>
<feature type="region of interest" description="Disordered" evidence="1">
    <location>
        <begin position="1"/>
        <end position="79"/>
    </location>
</feature>
<keyword evidence="2" id="KW-0812">Transmembrane</keyword>
<dbReference type="GO" id="GO:0012505">
    <property type="term" value="C:endomembrane system"/>
    <property type="evidence" value="ECO:0007669"/>
    <property type="project" value="TreeGrafter"/>
</dbReference>
<dbReference type="PANTHER" id="PTHR19957:SF38">
    <property type="entry name" value="LD27581P"/>
    <property type="match status" value="1"/>
</dbReference>
<dbReference type="InterPro" id="IPR045242">
    <property type="entry name" value="Syntaxin"/>
</dbReference>
<dbReference type="AlphaFoldDB" id="A0A7S3VEN4"/>
<protein>
    <recommendedName>
        <fullName evidence="3">t-SNARE coiled-coil homology domain-containing protein</fullName>
    </recommendedName>
</protein>
<dbReference type="GO" id="GO:0006906">
    <property type="term" value="P:vesicle fusion"/>
    <property type="evidence" value="ECO:0007669"/>
    <property type="project" value="TreeGrafter"/>
</dbReference>
<dbReference type="GO" id="GO:0000149">
    <property type="term" value="F:SNARE binding"/>
    <property type="evidence" value="ECO:0007669"/>
    <property type="project" value="TreeGrafter"/>
</dbReference>
<evidence type="ECO:0000313" key="4">
    <source>
        <dbReference type="EMBL" id="CAE0475641.1"/>
    </source>
</evidence>
<dbReference type="CDD" id="cd15840">
    <property type="entry name" value="SNARE_Qa"/>
    <property type="match status" value="1"/>
</dbReference>
<dbReference type="InterPro" id="IPR000727">
    <property type="entry name" value="T_SNARE_dom"/>
</dbReference>
<feature type="compositionally biased region" description="Low complexity" evidence="1">
    <location>
        <begin position="37"/>
        <end position="51"/>
    </location>
</feature>
<dbReference type="GO" id="GO:0005484">
    <property type="term" value="F:SNAP receptor activity"/>
    <property type="evidence" value="ECO:0007669"/>
    <property type="project" value="TreeGrafter"/>
</dbReference>
<proteinExistence type="predicted"/>
<dbReference type="SMART" id="SM00397">
    <property type="entry name" value="t_SNARE"/>
    <property type="match status" value="1"/>
</dbReference>
<feature type="transmembrane region" description="Helical" evidence="2">
    <location>
        <begin position="179"/>
        <end position="200"/>
    </location>
</feature>
<feature type="domain" description="T-SNARE coiled-coil homology" evidence="3">
    <location>
        <begin position="104"/>
        <end position="166"/>
    </location>
</feature>
<dbReference type="Gene3D" id="1.20.5.110">
    <property type="match status" value="1"/>
</dbReference>
<dbReference type="EMBL" id="HBIO01026718">
    <property type="protein sequence ID" value="CAE0475641.1"/>
    <property type="molecule type" value="Transcribed_RNA"/>
</dbReference>
<gene>
    <name evidence="4" type="ORF">CDEB00056_LOCUS20494</name>
</gene>
<dbReference type="SUPFAM" id="SSF58038">
    <property type="entry name" value="SNARE fusion complex"/>
    <property type="match status" value="1"/>
</dbReference>
<dbReference type="PANTHER" id="PTHR19957">
    <property type="entry name" value="SYNTAXIN"/>
    <property type="match status" value="1"/>
</dbReference>
<reference evidence="4" key="1">
    <citation type="submission" date="2021-01" db="EMBL/GenBank/DDBJ databases">
        <authorList>
            <person name="Corre E."/>
            <person name="Pelletier E."/>
            <person name="Niang G."/>
            <person name="Scheremetjew M."/>
            <person name="Finn R."/>
            <person name="Kale V."/>
            <person name="Holt S."/>
            <person name="Cochrane G."/>
            <person name="Meng A."/>
            <person name="Brown T."/>
            <person name="Cohen L."/>
        </authorList>
    </citation>
    <scope>NUCLEOTIDE SEQUENCE</scope>
    <source>
        <strain evidence="4">MM31A-1</strain>
    </source>
</reference>
<name>A0A7S3VEN4_9STRA</name>
<evidence type="ECO:0000256" key="1">
    <source>
        <dbReference type="SAM" id="MobiDB-lite"/>
    </source>
</evidence>
<dbReference type="GO" id="GO:0048278">
    <property type="term" value="P:vesicle docking"/>
    <property type="evidence" value="ECO:0007669"/>
    <property type="project" value="TreeGrafter"/>
</dbReference>
<evidence type="ECO:0000259" key="3">
    <source>
        <dbReference type="PROSITE" id="PS50192"/>
    </source>
</evidence>
<keyword evidence="2" id="KW-0472">Membrane</keyword>
<dbReference type="GO" id="GO:0006886">
    <property type="term" value="P:intracellular protein transport"/>
    <property type="evidence" value="ECO:0007669"/>
    <property type="project" value="TreeGrafter"/>
</dbReference>
<dbReference type="GO" id="GO:0031201">
    <property type="term" value="C:SNARE complex"/>
    <property type="evidence" value="ECO:0007669"/>
    <property type="project" value="TreeGrafter"/>
</dbReference>
<dbReference type="PROSITE" id="PS50192">
    <property type="entry name" value="T_SNARE"/>
    <property type="match status" value="1"/>
</dbReference>
<keyword evidence="2" id="KW-1133">Transmembrane helix</keyword>
<accession>A0A7S3VEN4</accession>